<comment type="caution">
    <text evidence="8">The sequence shown here is derived from an EMBL/GenBank/DDBJ whole genome shotgun (WGS) entry which is preliminary data.</text>
</comment>
<comment type="function">
    <text evidence="5">Responsible for synthesis of pseudouridine from uracil-55 in the psi GC loop of transfer RNAs.</text>
</comment>
<dbReference type="RefSeq" id="WP_344308049.1">
    <property type="nucleotide sequence ID" value="NZ_BAAANO010000012.1"/>
</dbReference>
<dbReference type="Pfam" id="PF16198">
    <property type="entry name" value="TruB_C_2"/>
    <property type="match status" value="1"/>
</dbReference>
<dbReference type="Pfam" id="PF01509">
    <property type="entry name" value="TruB_N"/>
    <property type="match status" value="1"/>
</dbReference>
<feature type="domain" description="tRNA pseudouridylate synthase B C-terminal" evidence="7">
    <location>
        <begin position="218"/>
        <end position="250"/>
    </location>
</feature>
<evidence type="ECO:0000256" key="5">
    <source>
        <dbReference type="HAMAP-Rule" id="MF_01080"/>
    </source>
</evidence>
<evidence type="ECO:0000256" key="2">
    <source>
        <dbReference type="ARBA" id="ARBA00005642"/>
    </source>
</evidence>
<keyword evidence="3 5" id="KW-0819">tRNA processing</keyword>
<dbReference type="HAMAP" id="MF_01080">
    <property type="entry name" value="TruB_bact"/>
    <property type="match status" value="1"/>
</dbReference>
<comment type="catalytic activity">
    <reaction evidence="1 5">
        <text>uridine(55) in tRNA = pseudouridine(55) in tRNA</text>
        <dbReference type="Rhea" id="RHEA:42532"/>
        <dbReference type="Rhea" id="RHEA-COMP:10101"/>
        <dbReference type="Rhea" id="RHEA-COMP:10102"/>
        <dbReference type="ChEBI" id="CHEBI:65314"/>
        <dbReference type="ChEBI" id="CHEBI:65315"/>
        <dbReference type="EC" id="5.4.99.25"/>
    </reaction>
</comment>
<dbReference type="EMBL" id="BAAANO010000012">
    <property type="protein sequence ID" value="GAA2004769.1"/>
    <property type="molecule type" value="Genomic_DNA"/>
</dbReference>
<evidence type="ECO:0000256" key="3">
    <source>
        <dbReference type="ARBA" id="ARBA00022694"/>
    </source>
</evidence>
<dbReference type="InterPro" id="IPR020103">
    <property type="entry name" value="PsdUridine_synth_cat_dom_sf"/>
</dbReference>
<dbReference type="InterPro" id="IPR032819">
    <property type="entry name" value="TruB_C"/>
</dbReference>
<evidence type="ECO:0000259" key="7">
    <source>
        <dbReference type="Pfam" id="PF16198"/>
    </source>
</evidence>
<dbReference type="NCBIfam" id="TIGR00431">
    <property type="entry name" value="TruB"/>
    <property type="match status" value="1"/>
</dbReference>
<protein>
    <recommendedName>
        <fullName evidence="5">tRNA pseudouridine synthase B</fullName>
        <ecNumber evidence="5">5.4.99.25</ecNumber>
    </recommendedName>
    <alternativeName>
        <fullName evidence="5">tRNA pseudouridine(55) synthase</fullName>
        <shortName evidence="5">Psi55 synthase</shortName>
    </alternativeName>
    <alternativeName>
        <fullName evidence="5">tRNA pseudouridylate synthase</fullName>
    </alternativeName>
    <alternativeName>
        <fullName evidence="5">tRNA-uridine isomerase</fullName>
    </alternativeName>
</protein>
<evidence type="ECO:0000313" key="9">
    <source>
        <dbReference type="Proteomes" id="UP001500755"/>
    </source>
</evidence>
<evidence type="ECO:0000256" key="4">
    <source>
        <dbReference type="ARBA" id="ARBA00023235"/>
    </source>
</evidence>
<dbReference type="Gene3D" id="3.30.2350.10">
    <property type="entry name" value="Pseudouridine synthase"/>
    <property type="match status" value="1"/>
</dbReference>
<dbReference type="SUPFAM" id="SSF55120">
    <property type="entry name" value="Pseudouridine synthase"/>
    <property type="match status" value="1"/>
</dbReference>
<evidence type="ECO:0000313" key="8">
    <source>
        <dbReference type="EMBL" id="GAA2004769.1"/>
    </source>
</evidence>
<organism evidence="8 9">
    <name type="scientific">Brevibacterium samyangense</name>
    <dbReference type="NCBI Taxonomy" id="366888"/>
    <lineage>
        <taxon>Bacteria</taxon>
        <taxon>Bacillati</taxon>
        <taxon>Actinomycetota</taxon>
        <taxon>Actinomycetes</taxon>
        <taxon>Micrococcales</taxon>
        <taxon>Brevibacteriaceae</taxon>
        <taxon>Brevibacterium</taxon>
    </lineage>
</organism>
<gene>
    <name evidence="5 8" type="primary">truB</name>
    <name evidence="8" type="ORF">GCM10009755_12880</name>
</gene>
<reference evidence="9" key="1">
    <citation type="journal article" date="2019" name="Int. J. Syst. Evol. Microbiol.">
        <title>The Global Catalogue of Microorganisms (GCM) 10K type strain sequencing project: providing services to taxonomists for standard genome sequencing and annotation.</title>
        <authorList>
            <consortium name="The Broad Institute Genomics Platform"/>
            <consortium name="The Broad Institute Genome Sequencing Center for Infectious Disease"/>
            <person name="Wu L."/>
            <person name="Ma J."/>
        </authorList>
    </citation>
    <scope>NUCLEOTIDE SEQUENCE [LARGE SCALE GENOMIC DNA]</scope>
    <source>
        <strain evidence="9">JCM 14546</strain>
    </source>
</reference>
<dbReference type="InterPro" id="IPR014780">
    <property type="entry name" value="tRNA_psdUridine_synth_TruB"/>
</dbReference>
<evidence type="ECO:0000259" key="6">
    <source>
        <dbReference type="Pfam" id="PF01509"/>
    </source>
</evidence>
<evidence type="ECO:0000256" key="1">
    <source>
        <dbReference type="ARBA" id="ARBA00000385"/>
    </source>
</evidence>
<sequence length="342" mass="34875">MPGKNSHTAGSPGPNGVLLVDKPAGMSSHGVVSRVRKWCGTRKVGHAGTLDPMATGVLVLGIGRGTKLLTYFVGLDKTYTASIRLGSSTPTDDADSAPDTFADPARLTAVTEEDIAAGVRALTGDILQRPSAVSAIKVDGRRSYARVRAGEDVELEERPVTVSAFEIHEIRGIPAGAEGPPAGAPGAEAARGTADAEAALGAIDVDVTVTCSSGTYIRALARDLGAGLGVHGHLTALRRTRVGPFAEDEVLALPAWPDPEAGIAEAPAPALLPLASAAGRVLPVVPLDGAERLAISQGKILPLPAELPESPRGLWAGVHEGSLVAVLERARGGLKSAAGIEV</sequence>
<dbReference type="CDD" id="cd02573">
    <property type="entry name" value="PseudoU_synth_EcTruB"/>
    <property type="match status" value="1"/>
</dbReference>
<name>A0ABP5EV50_9MICO</name>
<proteinExistence type="inferred from homology"/>
<keyword evidence="9" id="KW-1185">Reference proteome</keyword>
<feature type="active site" description="Nucleophile" evidence="5">
    <location>
        <position position="51"/>
    </location>
</feature>
<keyword evidence="4 5" id="KW-0413">Isomerase</keyword>
<accession>A0ABP5EV50</accession>
<dbReference type="PANTHER" id="PTHR13767:SF2">
    <property type="entry name" value="PSEUDOURIDYLATE SYNTHASE TRUB1"/>
    <property type="match status" value="1"/>
</dbReference>
<dbReference type="InterPro" id="IPR002501">
    <property type="entry name" value="PsdUridine_synth_N"/>
</dbReference>
<feature type="domain" description="Pseudouridine synthase II N-terminal" evidence="6">
    <location>
        <begin position="36"/>
        <end position="171"/>
    </location>
</feature>
<dbReference type="Proteomes" id="UP001500755">
    <property type="component" value="Unassembled WGS sequence"/>
</dbReference>
<comment type="similarity">
    <text evidence="2 5">Belongs to the pseudouridine synthase TruB family. Type 1 subfamily.</text>
</comment>
<dbReference type="PANTHER" id="PTHR13767">
    <property type="entry name" value="TRNA-PSEUDOURIDINE SYNTHASE"/>
    <property type="match status" value="1"/>
</dbReference>
<dbReference type="EC" id="5.4.99.25" evidence="5"/>